<keyword evidence="15" id="KW-1185">Reference proteome</keyword>
<dbReference type="Proteomes" id="UP000767854">
    <property type="component" value="Unassembled WGS sequence"/>
</dbReference>
<evidence type="ECO:0000256" key="2">
    <source>
        <dbReference type="ARBA" id="ARBA00004651"/>
    </source>
</evidence>
<feature type="transmembrane region" description="Helical" evidence="13">
    <location>
        <begin position="139"/>
        <end position="159"/>
    </location>
</feature>
<dbReference type="EMBL" id="JAFBDT010000030">
    <property type="protein sequence ID" value="MBM7562795.1"/>
    <property type="molecule type" value="Genomic_DNA"/>
</dbReference>
<comment type="similarity">
    <text evidence="3">Belongs to the multi antimicrobial extrusion (MATE) (TC 2.A.66.1) family.</text>
</comment>
<keyword evidence="5" id="KW-0813">Transport</keyword>
<organism evidence="14 15">
    <name type="scientific">Fusibacter tunisiensis</name>
    <dbReference type="NCBI Taxonomy" id="1008308"/>
    <lineage>
        <taxon>Bacteria</taxon>
        <taxon>Bacillati</taxon>
        <taxon>Bacillota</taxon>
        <taxon>Clostridia</taxon>
        <taxon>Eubacteriales</taxon>
        <taxon>Eubacteriales Family XII. Incertae Sedis</taxon>
        <taxon>Fusibacter</taxon>
    </lineage>
</organism>
<evidence type="ECO:0000256" key="7">
    <source>
        <dbReference type="ARBA" id="ARBA00022475"/>
    </source>
</evidence>
<keyword evidence="7" id="KW-1003">Cell membrane</keyword>
<keyword evidence="10" id="KW-0406">Ion transport</keyword>
<comment type="subcellular location">
    <subcellularLocation>
        <location evidence="2">Cell membrane</location>
        <topology evidence="2">Multi-pass membrane protein</topology>
    </subcellularLocation>
</comment>
<feature type="transmembrane region" description="Helical" evidence="13">
    <location>
        <begin position="330"/>
        <end position="349"/>
    </location>
</feature>
<dbReference type="InterPro" id="IPR050222">
    <property type="entry name" value="MATE_MdtK"/>
</dbReference>
<evidence type="ECO:0000313" key="15">
    <source>
        <dbReference type="Proteomes" id="UP000767854"/>
    </source>
</evidence>
<dbReference type="CDD" id="cd13137">
    <property type="entry name" value="MATE_NorM_like"/>
    <property type="match status" value="1"/>
</dbReference>
<dbReference type="PIRSF" id="PIRSF006603">
    <property type="entry name" value="DinF"/>
    <property type="match status" value="1"/>
</dbReference>
<keyword evidence="9 13" id="KW-1133">Transmembrane helix</keyword>
<keyword evidence="11 13" id="KW-0472">Membrane</keyword>
<evidence type="ECO:0000256" key="10">
    <source>
        <dbReference type="ARBA" id="ARBA00023065"/>
    </source>
</evidence>
<dbReference type="Pfam" id="PF01554">
    <property type="entry name" value="MatE"/>
    <property type="match status" value="2"/>
</dbReference>
<feature type="transmembrane region" description="Helical" evidence="13">
    <location>
        <begin position="431"/>
        <end position="449"/>
    </location>
</feature>
<evidence type="ECO:0000256" key="12">
    <source>
        <dbReference type="ARBA" id="ARBA00031636"/>
    </source>
</evidence>
<evidence type="ECO:0000256" key="11">
    <source>
        <dbReference type="ARBA" id="ARBA00023136"/>
    </source>
</evidence>
<dbReference type="NCBIfam" id="TIGR00797">
    <property type="entry name" value="matE"/>
    <property type="match status" value="1"/>
</dbReference>
<evidence type="ECO:0000256" key="3">
    <source>
        <dbReference type="ARBA" id="ARBA00010199"/>
    </source>
</evidence>
<proteinExistence type="inferred from homology"/>
<feature type="transmembrane region" description="Helical" evidence="13">
    <location>
        <begin position="24"/>
        <end position="45"/>
    </location>
</feature>
<feature type="transmembrane region" description="Helical" evidence="13">
    <location>
        <begin position="369"/>
        <end position="390"/>
    </location>
</feature>
<dbReference type="InterPro" id="IPR002528">
    <property type="entry name" value="MATE_fam"/>
</dbReference>
<feature type="transmembrane region" description="Helical" evidence="13">
    <location>
        <begin position="180"/>
        <end position="200"/>
    </location>
</feature>
<evidence type="ECO:0000256" key="9">
    <source>
        <dbReference type="ARBA" id="ARBA00022989"/>
    </source>
</evidence>
<keyword evidence="8 13" id="KW-0812">Transmembrane</keyword>
<feature type="transmembrane region" description="Helical" evidence="13">
    <location>
        <begin position="65"/>
        <end position="85"/>
    </location>
</feature>
<dbReference type="PANTHER" id="PTHR43298:SF2">
    <property type="entry name" value="FMN_FAD EXPORTER YEEO-RELATED"/>
    <property type="match status" value="1"/>
</dbReference>
<feature type="transmembrane region" description="Helical" evidence="13">
    <location>
        <begin position="402"/>
        <end position="425"/>
    </location>
</feature>
<name>A0ABS2MTX0_9FIRM</name>
<comment type="caution">
    <text evidence="14">The sequence shown here is derived from an EMBL/GenBank/DDBJ whole genome shotgun (WGS) entry which is preliminary data.</text>
</comment>
<feature type="transmembrane region" description="Helical" evidence="13">
    <location>
        <begin position="296"/>
        <end position="318"/>
    </location>
</feature>
<reference evidence="14 15" key="1">
    <citation type="submission" date="2021-01" db="EMBL/GenBank/DDBJ databases">
        <title>Genomic Encyclopedia of Type Strains, Phase IV (KMG-IV): sequencing the most valuable type-strain genomes for metagenomic binning, comparative biology and taxonomic classification.</title>
        <authorList>
            <person name="Goeker M."/>
        </authorList>
    </citation>
    <scope>NUCLEOTIDE SEQUENCE [LARGE SCALE GENOMIC DNA]</scope>
    <source>
        <strain evidence="14 15">DSM 24436</strain>
    </source>
</reference>
<comment type="function">
    <text evidence="1">Multidrug efflux pump.</text>
</comment>
<evidence type="ECO:0000256" key="13">
    <source>
        <dbReference type="SAM" id="Phobius"/>
    </source>
</evidence>
<keyword evidence="6" id="KW-0050">Antiport</keyword>
<evidence type="ECO:0000256" key="6">
    <source>
        <dbReference type="ARBA" id="ARBA00022449"/>
    </source>
</evidence>
<dbReference type="PANTHER" id="PTHR43298">
    <property type="entry name" value="MULTIDRUG RESISTANCE PROTEIN NORM-RELATED"/>
    <property type="match status" value="1"/>
</dbReference>
<feature type="transmembrane region" description="Helical" evidence="13">
    <location>
        <begin position="97"/>
        <end position="119"/>
    </location>
</feature>
<dbReference type="RefSeq" id="WP_204665221.1">
    <property type="nucleotide sequence ID" value="NZ_JAFBDT010000030.1"/>
</dbReference>
<dbReference type="InterPro" id="IPR048279">
    <property type="entry name" value="MdtK-like"/>
</dbReference>
<evidence type="ECO:0000256" key="5">
    <source>
        <dbReference type="ARBA" id="ARBA00022448"/>
    </source>
</evidence>
<protein>
    <recommendedName>
        <fullName evidence="4">Probable multidrug resistance protein NorM</fullName>
    </recommendedName>
    <alternativeName>
        <fullName evidence="12">Multidrug-efflux transporter</fullName>
    </alternativeName>
</protein>
<accession>A0ABS2MTX0</accession>
<evidence type="ECO:0000313" key="14">
    <source>
        <dbReference type="EMBL" id="MBM7562795.1"/>
    </source>
</evidence>
<gene>
    <name evidence="14" type="ORF">JOC49_002356</name>
</gene>
<evidence type="ECO:0000256" key="1">
    <source>
        <dbReference type="ARBA" id="ARBA00003408"/>
    </source>
</evidence>
<evidence type="ECO:0000256" key="8">
    <source>
        <dbReference type="ARBA" id="ARBA00022692"/>
    </source>
</evidence>
<evidence type="ECO:0000256" key="4">
    <source>
        <dbReference type="ARBA" id="ARBA00020268"/>
    </source>
</evidence>
<sequence>MASDNYEKRRTYLLNNKNLYKTTLFLAWPVIIQSLLQVSVGTIDMKMVGTVGVDAISAVGTSRNIIMIFMVLVIAISTGTTAMVARFVGRDDQEGASIAAGQAFLLSLILSAIIVPVGLMTNEFSLKILGVTDGVLNYAVDYMKIFFLAVPFFLLHFMARSIFQGAGDTKTPLYIDIMMNVINVIGNYIFIFGMFGFPAFGVAGAAMGTALSRFVSALVSWGFLLSGKFDVKVKLSHMFKPVWGASKQIMDIGIPSGLQGLSRNATTFVMFAILARTLDAKFAVPAFVIGTNLNQYALMPGLAIGTAAATLSGMNLGAKQFDRAEASGRATAILGAGVMFGISLLFVIFSKSFIDFFLDVPNDSVVRIGRLFLIIIGISEPFHAVSIILSRTMQGAGYTKKPFQITFVSWVVIRVALAFTLGILFGIESTGVWIAISATNLISGLWSYFEFKKGKWKNVSIYTVG</sequence>